<protein>
    <submittedName>
        <fullName evidence="7">Aquaporin</fullName>
    </submittedName>
</protein>
<feature type="transmembrane region" description="Helical" evidence="6">
    <location>
        <begin position="264"/>
        <end position="284"/>
    </location>
</feature>
<dbReference type="PANTHER" id="PTHR21191:SF16">
    <property type="entry name" value="AQUAPORIN"/>
    <property type="match status" value="1"/>
</dbReference>
<dbReference type="InterPro" id="IPR023271">
    <property type="entry name" value="Aquaporin-like"/>
</dbReference>
<feature type="transmembrane region" description="Helical" evidence="6">
    <location>
        <begin position="223"/>
        <end position="244"/>
    </location>
</feature>
<feature type="compositionally biased region" description="Basic and acidic residues" evidence="5">
    <location>
        <begin position="292"/>
        <end position="302"/>
    </location>
</feature>
<sequence length="311" mass="34284">MLVQESMFHMAAAKMGEAMRKLHRVQFDERIVWLQYSDPDNRSIALHLPIFTSSNKLNNLQLTAKFVSPRGNSQLFLYELIGTIQMCTCVYENGVIFKNYGFPAIFLCVSLLLTAGGIFNRGALTNCVPIIEQYYYNNVSSSKLLTVLTAQLLGAVFASRVAYAIWGLTAAYSTVHFENANNLDCVLQYKQAAGIVIGFEIAGAFLVRVVISHLAIRPSTVKLIPFAISAYLTLALYIVGVPGLNPIVATARLYGCQGIDNNSFFILYWICPIVGWLMGSHFVAKTTTGKKSAKESKAEKKQKAAANKKAN</sequence>
<dbReference type="Proteomes" id="UP000005237">
    <property type="component" value="Unassembled WGS sequence"/>
</dbReference>
<organism evidence="7 8">
    <name type="scientific">Caenorhabditis japonica</name>
    <dbReference type="NCBI Taxonomy" id="281687"/>
    <lineage>
        <taxon>Eukaryota</taxon>
        <taxon>Metazoa</taxon>
        <taxon>Ecdysozoa</taxon>
        <taxon>Nematoda</taxon>
        <taxon>Chromadorea</taxon>
        <taxon>Rhabditida</taxon>
        <taxon>Rhabditina</taxon>
        <taxon>Rhabditomorpha</taxon>
        <taxon>Rhabditoidea</taxon>
        <taxon>Rhabditidae</taxon>
        <taxon>Peloderinae</taxon>
        <taxon>Caenorhabditis</taxon>
    </lineage>
</organism>
<feature type="transmembrane region" description="Helical" evidence="6">
    <location>
        <begin position="144"/>
        <end position="172"/>
    </location>
</feature>
<dbReference type="AlphaFoldDB" id="A0A8R1DSC6"/>
<evidence type="ECO:0000256" key="5">
    <source>
        <dbReference type="SAM" id="MobiDB-lite"/>
    </source>
</evidence>
<evidence type="ECO:0000256" key="2">
    <source>
        <dbReference type="ARBA" id="ARBA00022692"/>
    </source>
</evidence>
<dbReference type="EnsemblMetazoa" id="CJA09433b.1">
    <property type="protein sequence ID" value="CJA09433b.1"/>
    <property type="gene ID" value="WBGene00128637"/>
</dbReference>
<evidence type="ECO:0000256" key="4">
    <source>
        <dbReference type="ARBA" id="ARBA00023136"/>
    </source>
</evidence>
<dbReference type="PANTHER" id="PTHR21191">
    <property type="entry name" value="AQUAPORIN"/>
    <property type="match status" value="1"/>
</dbReference>
<dbReference type="GO" id="GO:0005737">
    <property type="term" value="C:cytoplasm"/>
    <property type="evidence" value="ECO:0007669"/>
    <property type="project" value="TreeGrafter"/>
</dbReference>
<accession>A0A8R1DSC6</accession>
<dbReference type="Gene3D" id="1.20.1080.10">
    <property type="entry name" value="Glycerol uptake facilitator protein"/>
    <property type="match status" value="1"/>
</dbReference>
<dbReference type="SUPFAM" id="SSF81338">
    <property type="entry name" value="Aquaporin-like"/>
    <property type="match status" value="1"/>
</dbReference>
<keyword evidence="8" id="KW-1185">Reference proteome</keyword>
<evidence type="ECO:0000256" key="1">
    <source>
        <dbReference type="ARBA" id="ARBA00004141"/>
    </source>
</evidence>
<comment type="subcellular location">
    <subcellularLocation>
        <location evidence="1">Membrane</location>
        <topology evidence="1">Multi-pass membrane protein</topology>
    </subcellularLocation>
</comment>
<keyword evidence="4 6" id="KW-0472">Membrane</keyword>
<evidence type="ECO:0000313" key="8">
    <source>
        <dbReference type="Proteomes" id="UP000005237"/>
    </source>
</evidence>
<feature type="transmembrane region" description="Helical" evidence="6">
    <location>
        <begin position="192"/>
        <end position="211"/>
    </location>
</feature>
<dbReference type="PRINTS" id="PR02023">
    <property type="entry name" value="AQUAPORIN10I"/>
</dbReference>
<evidence type="ECO:0000313" key="7">
    <source>
        <dbReference type="EnsemblMetazoa" id="CJA09433b.1"/>
    </source>
</evidence>
<feature type="region of interest" description="Disordered" evidence="5">
    <location>
        <begin position="288"/>
        <end position="311"/>
    </location>
</feature>
<dbReference type="InterPro" id="IPR051883">
    <property type="entry name" value="AQP11/12_channel"/>
</dbReference>
<dbReference type="GO" id="GO:0016020">
    <property type="term" value="C:membrane"/>
    <property type="evidence" value="ECO:0007669"/>
    <property type="project" value="UniProtKB-SubCell"/>
</dbReference>
<reference evidence="8" key="1">
    <citation type="submission" date="2010-08" db="EMBL/GenBank/DDBJ databases">
        <authorList>
            <consortium name="Caenorhabditis japonica Sequencing Consortium"/>
            <person name="Wilson R.K."/>
        </authorList>
    </citation>
    <scope>NUCLEOTIDE SEQUENCE [LARGE SCALE GENOMIC DNA]</scope>
    <source>
        <strain evidence="8">DF5081</strain>
    </source>
</reference>
<dbReference type="GO" id="GO:0015267">
    <property type="term" value="F:channel activity"/>
    <property type="evidence" value="ECO:0007669"/>
    <property type="project" value="TreeGrafter"/>
</dbReference>
<keyword evidence="3 6" id="KW-1133">Transmembrane helix</keyword>
<dbReference type="InterPro" id="IPR031145">
    <property type="entry name" value="Invert_Aqp-10"/>
</dbReference>
<evidence type="ECO:0000256" key="6">
    <source>
        <dbReference type="SAM" id="Phobius"/>
    </source>
</evidence>
<name>A0A8R1DSC6_CAEJA</name>
<feature type="transmembrane region" description="Helical" evidence="6">
    <location>
        <begin position="100"/>
        <end position="123"/>
    </location>
</feature>
<feature type="transmembrane region" description="Helical" evidence="6">
    <location>
        <begin position="75"/>
        <end position="94"/>
    </location>
</feature>
<keyword evidence="2 6" id="KW-0812">Transmembrane</keyword>
<evidence type="ECO:0000256" key="3">
    <source>
        <dbReference type="ARBA" id="ARBA00022989"/>
    </source>
</evidence>
<reference evidence="7" key="2">
    <citation type="submission" date="2022-06" db="UniProtKB">
        <authorList>
            <consortium name="EnsemblMetazoa"/>
        </authorList>
    </citation>
    <scope>IDENTIFICATION</scope>
    <source>
        <strain evidence="7">DF5081</strain>
    </source>
</reference>
<proteinExistence type="predicted"/>